<feature type="domain" description="Phytocyanin" evidence="5">
    <location>
        <begin position="22"/>
        <end position="123"/>
    </location>
</feature>
<evidence type="ECO:0000256" key="2">
    <source>
        <dbReference type="ARBA" id="ARBA00023180"/>
    </source>
</evidence>
<reference evidence="6 7" key="1">
    <citation type="journal article" date="2013" name="Proc. Natl. Acad. Sci. U.S.A.">
        <title>Fine-scale variation in meiotic recombination in Mimulus inferred from population shotgun sequencing.</title>
        <authorList>
            <person name="Hellsten U."/>
            <person name="Wright K.M."/>
            <person name="Jenkins J."/>
            <person name="Shu S."/>
            <person name="Yuan Y."/>
            <person name="Wessler S.R."/>
            <person name="Schmutz J."/>
            <person name="Willis J.H."/>
            <person name="Rokhsar D.S."/>
        </authorList>
    </citation>
    <scope>NUCLEOTIDE SEQUENCE [LARGE SCALE GENOMIC DNA]</scope>
    <source>
        <strain evidence="7">cv. DUN x IM62</strain>
    </source>
</reference>
<dbReference type="KEGG" id="egt:105957824"/>
<evidence type="ECO:0000313" key="7">
    <source>
        <dbReference type="Proteomes" id="UP000030748"/>
    </source>
</evidence>
<dbReference type="GO" id="GO:0009055">
    <property type="term" value="F:electron transfer activity"/>
    <property type="evidence" value="ECO:0007669"/>
    <property type="project" value="InterPro"/>
</dbReference>
<organism evidence="6 7">
    <name type="scientific">Erythranthe guttata</name>
    <name type="common">Yellow monkey flower</name>
    <name type="synonym">Mimulus guttatus</name>
    <dbReference type="NCBI Taxonomy" id="4155"/>
    <lineage>
        <taxon>Eukaryota</taxon>
        <taxon>Viridiplantae</taxon>
        <taxon>Streptophyta</taxon>
        <taxon>Embryophyta</taxon>
        <taxon>Tracheophyta</taxon>
        <taxon>Spermatophyta</taxon>
        <taxon>Magnoliopsida</taxon>
        <taxon>eudicotyledons</taxon>
        <taxon>Gunneridae</taxon>
        <taxon>Pentapetalae</taxon>
        <taxon>asterids</taxon>
        <taxon>lamiids</taxon>
        <taxon>Lamiales</taxon>
        <taxon>Phrymaceae</taxon>
        <taxon>Erythranthe</taxon>
    </lineage>
</organism>
<proteinExistence type="predicted"/>
<name>A0A022S2V7_ERYGU</name>
<gene>
    <name evidence="6" type="ORF">MIMGU_mgv1a014576mg</name>
</gene>
<accession>A0A022S2V7</accession>
<dbReference type="FunFam" id="2.60.40.420:FF:000003">
    <property type="entry name" value="Blue copper"/>
    <property type="match status" value="1"/>
</dbReference>
<dbReference type="Proteomes" id="UP000030748">
    <property type="component" value="Unassembled WGS sequence"/>
</dbReference>
<dbReference type="GO" id="GO:0005886">
    <property type="term" value="C:plasma membrane"/>
    <property type="evidence" value="ECO:0000318"/>
    <property type="project" value="GO_Central"/>
</dbReference>
<dbReference type="AlphaFoldDB" id="A0A022S2V7"/>
<dbReference type="InterPro" id="IPR008972">
    <property type="entry name" value="Cupredoxin"/>
</dbReference>
<dbReference type="Pfam" id="PF02298">
    <property type="entry name" value="Cu_bind_like"/>
    <property type="match status" value="1"/>
</dbReference>
<feature type="chain" id="PRO_5001508512" description="Phytocyanin domain-containing protein" evidence="4">
    <location>
        <begin position="22"/>
        <end position="185"/>
    </location>
</feature>
<keyword evidence="1" id="KW-0479">Metal-binding</keyword>
<feature type="region of interest" description="Disordered" evidence="3">
    <location>
        <begin position="124"/>
        <end position="158"/>
    </location>
</feature>
<keyword evidence="2" id="KW-0325">Glycoprotein</keyword>
<dbReference type="Gene3D" id="2.60.40.420">
    <property type="entry name" value="Cupredoxins - blue copper proteins"/>
    <property type="match status" value="1"/>
</dbReference>
<dbReference type="eggNOG" id="ENOG502S1FC">
    <property type="taxonomic scope" value="Eukaryota"/>
</dbReference>
<dbReference type="GO" id="GO:0046872">
    <property type="term" value="F:metal ion binding"/>
    <property type="evidence" value="ECO:0007669"/>
    <property type="project" value="UniProtKB-KW"/>
</dbReference>
<dbReference type="SUPFAM" id="SSF49503">
    <property type="entry name" value="Cupredoxins"/>
    <property type="match status" value="1"/>
</dbReference>
<dbReference type="InterPro" id="IPR039391">
    <property type="entry name" value="Phytocyanin-like"/>
</dbReference>
<dbReference type="PROSITE" id="PS51485">
    <property type="entry name" value="PHYTOCYANIN"/>
    <property type="match status" value="1"/>
</dbReference>
<sequence>MGGVLLWLLLIMISISGFCKGAVYKVGDYAGWTIVDNMDYNKWASSKTFRVGDTLIFEYDNLFHNVLEVTRSEFHSCDAESPIATYDSGNDSVVIRSPGHYYYICGLEGHCQAGQKVDIRVPKSNEPAKGPIQSPIQVTGGATAPKGSPIGTMAPGPSHSGGESLNNWLLSYNLGVLLSLVLIFY</sequence>
<dbReference type="InterPro" id="IPR003245">
    <property type="entry name" value="Phytocyanin_dom"/>
</dbReference>
<dbReference type="PANTHER" id="PTHR33021:SF443">
    <property type="entry name" value="MAVICYANIN-LIKE"/>
    <property type="match status" value="1"/>
</dbReference>
<dbReference type="OrthoDB" id="1933492at2759"/>
<feature type="signal peptide" evidence="4">
    <location>
        <begin position="1"/>
        <end position="21"/>
    </location>
</feature>
<protein>
    <recommendedName>
        <fullName evidence="5">Phytocyanin domain-containing protein</fullName>
    </recommendedName>
</protein>
<evidence type="ECO:0000256" key="1">
    <source>
        <dbReference type="ARBA" id="ARBA00022723"/>
    </source>
</evidence>
<keyword evidence="4" id="KW-0732">Signal</keyword>
<keyword evidence="7" id="KW-1185">Reference proteome</keyword>
<dbReference type="EMBL" id="KI630171">
    <property type="protein sequence ID" value="EYU46581.1"/>
    <property type="molecule type" value="Genomic_DNA"/>
</dbReference>
<dbReference type="OMA" id="YAGWTIV"/>
<evidence type="ECO:0000256" key="3">
    <source>
        <dbReference type="SAM" id="MobiDB-lite"/>
    </source>
</evidence>
<evidence type="ECO:0000256" key="4">
    <source>
        <dbReference type="SAM" id="SignalP"/>
    </source>
</evidence>
<dbReference type="STRING" id="4155.A0A022S2V7"/>
<dbReference type="PANTHER" id="PTHR33021">
    <property type="entry name" value="BLUE COPPER PROTEIN"/>
    <property type="match status" value="1"/>
</dbReference>
<evidence type="ECO:0000313" key="6">
    <source>
        <dbReference type="EMBL" id="EYU46581.1"/>
    </source>
</evidence>
<dbReference type="PhylomeDB" id="A0A022S2V7"/>
<evidence type="ECO:0000259" key="5">
    <source>
        <dbReference type="PROSITE" id="PS51485"/>
    </source>
</evidence>